<name>A0ABX2F199_9PSEU</name>
<dbReference type="EMBL" id="JAAATY010000004">
    <property type="protein sequence ID" value="NRN64635.1"/>
    <property type="molecule type" value="Genomic_DNA"/>
</dbReference>
<evidence type="ECO:0000313" key="3">
    <source>
        <dbReference type="Proteomes" id="UP000763557"/>
    </source>
</evidence>
<dbReference type="InterPro" id="IPR006750">
    <property type="entry name" value="YdcZ"/>
</dbReference>
<feature type="transmembrane region" description="Helical" evidence="1">
    <location>
        <begin position="255"/>
        <end position="275"/>
    </location>
</feature>
<keyword evidence="3" id="KW-1185">Reference proteome</keyword>
<protein>
    <submittedName>
        <fullName evidence="2">DMT family transporter</fullName>
    </submittedName>
</protein>
<feature type="transmembrane region" description="Helical" evidence="1">
    <location>
        <begin position="162"/>
        <end position="181"/>
    </location>
</feature>
<organism evidence="2 3">
    <name type="scientific">Kibdelosporangium persicum</name>
    <dbReference type="NCBI Taxonomy" id="2698649"/>
    <lineage>
        <taxon>Bacteria</taxon>
        <taxon>Bacillati</taxon>
        <taxon>Actinomycetota</taxon>
        <taxon>Actinomycetes</taxon>
        <taxon>Pseudonocardiales</taxon>
        <taxon>Pseudonocardiaceae</taxon>
        <taxon>Kibdelosporangium</taxon>
    </lineage>
</organism>
<feature type="transmembrane region" description="Helical" evidence="1">
    <location>
        <begin position="97"/>
        <end position="115"/>
    </location>
</feature>
<evidence type="ECO:0000256" key="1">
    <source>
        <dbReference type="SAM" id="Phobius"/>
    </source>
</evidence>
<proteinExistence type="predicted"/>
<keyword evidence="1" id="KW-0472">Membrane</keyword>
<dbReference type="Pfam" id="PF04657">
    <property type="entry name" value="DMT_YdcZ"/>
    <property type="match status" value="2"/>
</dbReference>
<keyword evidence="1" id="KW-1133">Transmembrane helix</keyword>
<feature type="transmembrane region" description="Helical" evidence="1">
    <location>
        <begin position="136"/>
        <end position="156"/>
    </location>
</feature>
<gene>
    <name evidence="2" type="ORF">GC106_18410</name>
</gene>
<sequence>MNRWPYGLLAVFVGVLLASQGRVNGQLGAELRDGVLAAIISTGFGFVVLVTAVVCTPAGRRGAGRLAASLRERRLRWWECLGGCVGAYMIFTQGVTITALGVAVFTVATVSGQLVSSLFVDRAGIGPAGPQPITAWRLLGAGMAVGAVVLAVQGQFARPENVWLFLLPAVAGFGLAWQSAVNGQVRDASGNAVVAAMVNFGASMVLLVVATVVDLLLRGWPVAFPDEWWLYTGGAFGIFVIGISAVAVRAVGVLLRSLCVVAGQLLGAIVLDVFVPARGAELRLTEVLGTVITLFAVAVAAVPTRRKSALRR</sequence>
<dbReference type="PANTHER" id="PTHR34821:SF2">
    <property type="entry name" value="INNER MEMBRANE PROTEIN YDCZ"/>
    <property type="match status" value="1"/>
</dbReference>
<dbReference type="PANTHER" id="PTHR34821">
    <property type="entry name" value="INNER MEMBRANE PROTEIN YDCZ"/>
    <property type="match status" value="1"/>
</dbReference>
<feature type="transmembrane region" description="Helical" evidence="1">
    <location>
        <begin position="287"/>
        <end position="304"/>
    </location>
</feature>
<feature type="transmembrane region" description="Helical" evidence="1">
    <location>
        <begin position="193"/>
        <end position="216"/>
    </location>
</feature>
<reference evidence="2 3" key="1">
    <citation type="submission" date="2020-01" db="EMBL/GenBank/DDBJ databases">
        <title>Kibdelosporangium persica a novel Actinomycetes from a hot desert in Iran.</title>
        <authorList>
            <person name="Safaei N."/>
            <person name="Zaburannyi N."/>
            <person name="Mueller R."/>
            <person name="Wink J."/>
        </authorList>
    </citation>
    <scope>NUCLEOTIDE SEQUENCE [LARGE SCALE GENOMIC DNA]</scope>
    <source>
        <strain evidence="2 3">4NS15</strain>
    </source>
</reference>
<keyword evidence="1" id="KW-0812">Transmembrane</keyword>
<dbReference type="Proteomes" id="UP000763557">
    <property type="component" value="Unassembled WGS sequence"/>
</dbReference>
<feature type="transmembrane region" description="Helical" evidence="1">
    <location>
        <begin position="228"/>
        <end position="248"/>
    </location>
</feature>
<dbReference type="RefSeq" id="WP_173127090.1">
    <property type="nucleotide sequence ID" value="NZ_CBCSGW010000101.1"/>
</dbReference>
<accession>A0ABX2F199</accession>
<feature type="transmembrane region" description="Helical" evidence="1">
    <location>
        <begin position="75"/>
        <end position="91"/>
    </location>
</feature>
<comment type="caution">
    <text evidence="2">The sequence shown here is derived from an EMBL/GenBank/DDBJ whole genome shotgun (WGS) entry which is preliminary data.</text>
</comment>
<feature type="transmembrane region" description="Helical" evidence="1">
    <location>
        <begin position="35"/>
        <end position="55"/>
    </location>
</feature>
<evidence type="ECO:0000313" key="2">
    <source>
        <dbReference type="EMBL" id="NRN64635.1"/>
    </source>
</evidence>